<dbReference type="eggNOG" id="COG0240">
    <property type="taxonomic scope" value="Bacteria"/>
</dbReference>
<dbReference type="AlphaFoldDB" id="A0A074TE80"/>
<keyword evidence="2 7" id="KW-0444">Lipid biosynthesis</keyword>
<evidence type="ECO:0000256" key="10">
    <source>
        <dbReference type="PIRSR" id="PIRSR000114-3"/>
    </source>
</evidence>
<dbReference type="OrthoDB" id="9812273at2"/>
<dbReference type="PANTHER" id="PTHR11728:SF1">
    <property type="entry name" value="GLYCEROL-3-PHOSPHATE DEHYDROGENASE [NAD(+)] 2, CHLOROPLASTIC"/>
    <property type="match status" value="1"/>
</dbReference>
<dbReference type="InterPro" id="IPR011128">
    <property type="entry name" value="G3P_DH_NAD-dep_N"/>
</dbReference>
<feature type="binding site" evidence="10">
    <location>
        <begin position="7"/>
        <end position="12"/>
    </location>
    <ligand>
        <name>NAD(+)</name>
        <dbReference type="ChEBI" id="CHEBI:57540"/>
    </ligand>
</feature>
<evidence type="ECO:0000256" key="6">
    <source>
        <dbReference type="ARBA" id="ARBA00023264"/>
    </source>
</evidence>
<sequence>MSIAVLGAGAFGTALAVSFAQVGPVTLWARDPAQAELMQTSRENTRRLSGVTLPAPLTVTANLAEAFAADTILLAMPMQQMAGFLAEHHAALSEKTLISCSKGIDIATGLGATGLIRTHCPDARAAVLTGPSFAADIARGLPTALTLACADPSAQLQATLSTPTLRLYRTTDTVGAELGGALKNVYAIAAGTVIGAGLGDSARAALMTRGFSEMQRVALALGARPETLAGLSGFGDLILTCTSTQSRNFRLGYALGAGEAFDPSITVEGVATAKAVSNLAQNNGFEMPIAAMVPALTDQKISVAEAVQALLTRPLKEE</sequence>
<feature type="binding site" evidence="7">
    <location>
        <position position="247"/>
    </location>
    <ligand>
        <name>sn-glycerol 3-phosphate</name>
        <dbReference type="ChEBI" id="CHEBI:57597"/>
    </ligand>
</feature>
<comment type="similarity">
    <text evidence="1 7 11">Belongs to the NAD-dependent glycerol-3-phosphate dehydrogenase family.</text>
</comment>
<comment type="catalytic activity">
    <reaction evidence="7">
        <text>sn-glycerol 3-phosphate + NAD(+) = dihydroxyacetone phosphate + NADH + H(+)</text>
        <dbReference type="Rhea" id="RHEA:11092"/>
        <dbReference type="ChEBI" id="CHEBI:15378"/>
        <dbReference type="ChEBI" id="CHEBI:57540"/>
        <dbReference type="ChEBI" id="CHEBI:57597"/>
        <dbReference type="ChEBI" id="CHEBI:57642"/>
        <dbReference type="ChEBI" id="CHEBI:57945"/>
        <dbReference type="EC" id="1.1.1.94"/>
    </reaction>
</comment>
<evidence type="ECO:0000256" key="12">
    <source>
        <dbReference type="RuleBase" id="RU000439"/>
    </source>
</evidence>
<evidence type="ECO:0000256" key="3">
    <source>
        <dbReference type="ARBA" id="ARBA00023002"/>
    </source>
</evidence>
<dbReference type="GO" id="GO:0008654">
    <property type="term" value="P:phospholipid biosynthetic process"/>
    <property type="evidence" value="ECO:0007669"/>
    <property type="project" value="UniProtKB-KW"/>
</dbReference>
<feature type="domain" description="Glycerol-3-phosphate dehydrogenase NAD-dependent C-terminal" evidence="15">
    <location>
        <begin position="172"/>
        <end position="308"/>
    </location>
</feature>
<feature type="binding site" evidence="7">
    <location>
        <position position="134"/>
    </location>
    <ligand>
        <name>NADPH</name>
        <dbReference type="ChEBI" id="CHEBI:57783"/>
    </ligand>
</feature>
<feature type="binding site" evidence="7">
    <location>
        <position position="268"/>
    </location>
    <ligand>
        <name>NADPH</name>
        <dbReference type="ChEBI" id="CHEBI:57783"/>
    </ligand>
</feature>
<evidence type="ECO:0000256" key="11">
    <source>
        <dbReference type="RuleBase" id="RU000437"/>
    </source>
</evidence>
<dbReference type="HAMAP" id="MF_00394">
    <property type="entry name" value="NAD_Glyc3P_dehydrog"/>
    <property type="match status" value="1"/>
</dbReference>
<feature type="binding site" evidence="7">
    <location>
        <position position="247"/>
    </location>
    <ligand>
        <name>NADPH</name>
        <dbReference type="ChEBI" id="CHEBI:57783"/>
    </ligand>
</feature>
<dbReference type="GO" id="GO:0006650">
    <property type="term" value="P:glycerophospholipid metabolic process"/>
    <property type="evidence" value="ECO:0007669"/>
    <property type="project" value="UniProtKB-UniRule"/>
</dbReference>
<dbReference type="GO" id="GO:0005975">
    <property type="term" value="P:carbohydrate metabolic process"/>
    <property type="evidence" value="ECO:0007669"/>
    <property type="project" value="InterPro"/>
</dbReference>
<feature type="binding site" evidence="7">
    <location>
        <position position="102"/>
    </location>
    <ligand>
        <name>NADPH</name>
        <dbReference type="ChEBI" id="CHEBI:57783"/>
    </ligand>
</feature>
<dbReference type="GO" id="GO:0051287">
    <property type="term" value="F:NAD binding"/>
    <property type="evidence" value="ECO:0007669"/>
    <property type="project" value="InterPro"/>
</dbReference>
<dbReference type="InterPro" id="IPR006109">
    <property type="entry name" value="G3P_DH_NAD-dep_C"/>
</dbReference>
<keyword evidence="7" id="KW-0963">Cytoplasm</keyword>
<evidence type="ECO:0000259" key="15">
    <source>
        <dbReference type="Pfam" id="PF07479"/>
    </source>
</evidence>
<evidence type="ECO:0000256" key="1">
    <source>
        <dbReference type="ARBA" id="ARBA00011009"/>
    </source>
</evidence>
<dbReference type="SUPFAM" id="SSF48179">
    <property type="entry name" value="6-phosphogluconate dehydrogenase C-terminal domain-like"/>
    <property type="match status" value="1"/>
</dbReference>
<feature type="binding site" evidence="10">
    <location>
        <position position="247"/>
    </location>
    <ligand>
        <name>NAD(+)</name>
        <dbReference type="ChEBI" id="CHEBI:57540"/>
    </ligand>
</feature>
<feature type="binding site" evidence="7">
    <location>
        <position position="246"/>
    </location>
    <ligand>
        <name>sn-glycerol 3-phosphate</name>
        <dbReference type="ChEBI" id="CHEBI:57597"/>
    </ligand>
</feature>
<keyword evidence="7 10" id="KW-0520">NAD</keyword>
<feature type="binding site" evidence="7">
    <location>
        <position position="183"/>
    </location>
    <ligand>
        <name>sn-glycerol 3-phosphate</name>
        <dbReference type="ChEBI" id="CHEBI:57597"/>
    </ligand>
</feature>
<feature type="binding site" evidence="7">
    <location>
        <position position="102"/>
    </location>
    <ligand>
        <name>sn-glycerol 3-phosphate</name>
        <dbReference type="ChEBI" id="CHEBI:57597"/>
    </ligand>
</feature>
<evidence type="ECO:0000256" key="7">
    <source>
        <dbReference type="HAMAP-Rule" id="MF_00394"/>
    </source>
</evidence>
<comment type="pathway">
    <text evidence="7">Membrane lipid metabolism; glycerophospholipid metabolism.</text>
</comment>
<protein>
    <recommendedName>
        <fullName evidence="7">Glycerol-3-phosphate dehydrogenase [NAD(P)+]</fullName>
        <ecNumber evidence="7">1.1.1.94</ecNumber>
    </recommendedName>
    <alternativeName>
        <fullName evidence="7">NAD(P)(+)-dependent glycerol-3-phosphate dehydrogenase</fullName>
    </alternativeName>
    <alternativeName>
        <fullName evidence="7">NAD(P)H-dependent dihydroxyacetone-phosphate reductase</fullName>
    </alternativeName>
</protein>
<evidence type="ECO:0000256" key="13">
    <source>
        <dbReference type="SAM" id="SignalP"/>
    </source>
</evidence>
<evidence type="ECO:0000313" key="17">
    <source>
        <dbReference type="Proteomes" id="UP000027725"/>
    </source>
</evidence>
<dbReference type="GO" id="GO:0046168">
    <property type="term" value="P:glycerol-3-phosphate catabolic process"/>
    <property type="evidence" value="ECO:0007669"/>
    <property type="project" value="InterPro"/>
</dbReference>
<evidence type="ECO:0000256" key="8">
    <source>
        <dbReference type="PIRSR" id="PIRSR000114-1"/>
    </source>
</evidence>
<dbReference type="NCBIfam" id="NF000942">
    <property type="entry name" value="PRK00094.1-4"/>
    <property type="match status" value="1"/>
</dbReference>
<evidence type="ECO:0000259" key="14">
    <source>
        <dbReference type="Pfam" id="PF01210"/>
    </source>
</evidence>
<accession>A0A074TE80</accession>
<feature type="binding site" evidence="7">
    <location>
        <position position="236"/>
    </location>
    <ligand>
        <name>sn-glycerol 3-phosphate</name>
        <dbReference type="ChEBI" id="CHEBI:57597"/>
    </ligand>
</feature>
<dbReference type="PANTHER" id="PTHR11728">
    <property type="entry name" value="GLYCEROL-3-PHOSPHATE DEHYDROGENASE"/>
    <property type="match status" value="1"/>
</dbReference>
<dbReference type="GO" id="GO:0141152">
    <property type="term" value="F:glycerol-3-phosphate dehydrogenase (NAD+) activity"/>
    <property type="evidence" value="ECO:0007669"/>
    <property type="project" value="RHEA"/>
</dbReference>
<evidence type="ECO:0000256" key="5">
    <source>
        <dbReference type="ARBA" id="ARBA00023209"/>
    </source>
</evidence>
<feature type="active site" description="Proton acceptor" evidence="7 8">
    <location>
        <position position="183"/>
    </location>
</feature>
<comment type="caution">
    <text evidence="7">Lacks conserved residue(s) required for the propagation of feature annotation.</text>
</comment>
<keyword evidence="3 7" id="KW-0560">Oxidoreductase</keyword>
<name>A0A074TE80_9RHOB</name>
<keyword evidence="6 7" id="KW-1208">Phospholipid metabolism</keyword>
<feature type="binding site" evidence="7">
    <location>
        <position position="11"/>
    </location>
    <ligand>
        <name>NADPH</name>
        <dbReference type="ChEBI" id="CHEBI:57783"/>
    </ligand>
</feature>
<comment type="catalytic activity">
    <reaction evidence="7 12">
        <text>sn-glycerol 3-phosphate + NADP(+) = dihydroxyacetone phosphate + NADPH + H(+)</text>
        <dbReference type="Rhea" id="RHEA:11096"/>
        <dbReference type="ChEBI" id="CHEBI:15378"/>
        <dbReference type="ChEBI" id="CHEBI:57597"/>
        <dbReference type="ChEBI" id="CHEBI:57642"/>
        <dbReference type="ChEBI" id="CHEBI:57783"/>
        <dbReference type="ChEBI" id="CHEBI:58349"/>
        <dbReference type="EC" id="1.1.1.94"/>
    </reaction>
</comment>
<feature type="domain" description="Glycerol-3-phosphate dehydrogenase NAD-dependent N-terminal" evidence="14">
    <location>
        <begin position="2"/>
        <end position="153"/>
    </location>
</feature>
<organism evidence="16 17">
    <name type="scientific">Thioclava dalianensis</name>
    <dbReference type="NCBI Taxonomy" id="1185766"/>
    <lineage>
        <taxon>Bacteria</taxon>
        <taxon>Pseudomonadati</taxon>
        <taxon>Pseudomonadota</taxon>
        <taxon>Alphaproteobacteria</taxon>
        <taxon>Rhodobacterales</taxon>
        <taxon>Paracoccaceae</taxon>
        <taxon>Thioclava</taxon>
    </lineage>
</organism>
<dbReference type="Gene3D" id="3.40.50.720">
    <property type="entry name" value="NAD(P)-binding Rossmann-like Domain"/>
    <property type="match status" value="1"/>
</dbReference>
<dbReference type="SUPFAM" id="SSF51735">
    <property type="entry name" value="NAD(P)-binding Rossmann-fold domains"/>
    <property type="match status" value="1"/>
</dbReference>
<evidence type="ECO:0000256" key="9">
    <source>
        <dbReference type="PIRSR" id="PIRSR000114-2"/>
    </source>
</evidence>
<dbReference type="EC" id="1.1.1.94" evidence="7"/>
<dbReference type="Pfam" id="PF01210">
    <property type="entry name" value="NAD_Gly3P_dh_N"/>
    <property type="match status" value="1"/>
</dbReference>
<reference evidence="16 17" key="1">
    <citation type="submission" date="2014-03" db="EMBL/GenBank/DDBJ databases">
        <title>The draft genome sequence of Thioclava dalianensis DLFJ1-1.</title>
        <authorList>
            <person name="Lai Q."/>
            <person name="Shao Z."/>
        </authorList>
    </citation>
    <scope>NUCLEOTIDE SEQUENCE [LARGE SCALE GENOMIC DNA]</scope>
    <source>
        <strain evidence="16 17">DLFJ1-1</strain>
    </source>
</reference>
<dbReference type="Proteomes" id="UP000027725">
    <property type="component" value="Unassembled WGS sequence"/>
</dbReference>
<dbReference type="InterPro" id="IPR013328">
    <property type="entry name" value="6PGD_dom2"/>
</dbReference>
<dbReference type="InterPro" id="IPR036291">
    <property type="entry name" value="NAD(P)-bd_dom_sf"/>
</dbReference>
<dbReference type="UniPathway" id="UPA00940"/>
<dbReference type="Pfam" id="PF07479">
    <property type="entry name" value="NAD_Gly3P_dh_C"/>
    <property type="match status" value="1"/>
</dbReference>
<dbReference type="Gene3D" id="1.10.1040.10">
    <property type="entry name" value="N-(1-d-carboxylethyl)-l-norvaline Dehydrogenase, domain 2"/>
    <property type="match status" value="1"/>
</dbReference>
<dbReference type="STRING" id="1185766.SAMN05216224_104226"/>
<keyword evidence="4 7" id="KW-0443">Lipid metabolism</keyword>
<keyword evidence="5 7" id="KW-0594">Phospholipid biosynthesis</keyword>
<feature type="chain" id="PRO_5001700903" description="Glycerol-3-phosphate dehydrogenase [NAD(P)+]" evidence="13">
    <location>
        <begin position="17"/>
        <end position="318"/>
    </location>
</feature>
<keyword evidence="13" id="KW-0732">Signal</keyword>
<comment type="subcellular location">
    <subcellularLocation>
        <location evidence="7">Cytoplasm</location>
    </subcellularLocation>
</comment>
<keyword evidence="7" id="KW-0547">Nucleotide-binding</keyword>
<feature type="binding site" evidence="7">
    <location>
        <position position="248"/>
    </location>
    <ligand>
        <name>sn-glycerol 3-phosphate</name>
        <dbReference type="ChEBI" id="CHEBI:57597"/>
    </ligand>
</feature>
<evidence type="ECO:0000256" key="4">
    <source>
        <dbReference type="ARBA" id="ARBA00023098"/>
    </source>
</evidence>
<feature type="binding site" evidence="7">
    <location>
        <position position="132"/>
    </location>
    <ligand>
        <name>sn-glycerol 3-phosphate</name>
        <dbReference type="ChEBI" id="CHEBI:57597"/>
    </ligand>
</feature>
<evidence type="ECO:0000313" key="16">
    <source>
        <dbReference type="EMBL" id="KEP68485.1"/>
    </source>
</evidence>
<keyword evidence="17" id="KW-1185">Reference proteome</keyword>
<gene>
    <name evidence="7" type="primary">gpsA</name>
    <name evidence="16" type="ORF">DL1_11530</name>
</gene>
<feature type="binding site" evidence="7">
    <location>
        <position position="130"/>
    </location>
    <ligand>
        <name>sn-glycerol 3-phosphate</name>
        <dbReference type="ChEBI" id="CHEBI:57597"/>
    </ligand>
</feature>
<feature type="binding site" evidence="9">
    <location>
        <begin position="247"/>
        <end position="248"/>
    </location>
    <ligand>
        <name>substrate</name>
    </ligand>
</feature>
<dbReference type="InterPro" id="IPR008927">
    <property type="entry name" value="6-PGluconate_DH-like_C_sf"/>
</dbReference>
<dbReference type="PRINTS" id="PR00077">
    <property type="entry name" value="GPDHDRGNASE"/>
</dbReference>
<dbReference type="GO" id="GO:0046167">
    <property type="term" value="P:glycerol-3-phosphate biosynthetic process"/>
    <property type="evidence" value="ECO:0007669"/>
    <property type="project" value="UniProtKB-UniRule"/>
</dbReference>
<dbReference type="EMBL" id="JHEH01000031">
    <property type="protein sequence ID" value="KEP68485.1"/>
    <property type="molecule type" value="Genomic_DNA"/>
</dbReference>
<keyword evidence="7" id="KW-0521">NADP</keyword>
<feature type="binding site" evidence="9">
    <location>
        <position position="102"/>
    </location>
    <ligand>
        <name>substrate</name>
    </ligand>
</feature>
<feature type="binding site" evidence="7">
    <location>
        <position position="30"/>
    </location>
    <ligand>
        <name>NADPH</name>
        <dbReference type="ChEBI" id="CHEBI:57783"/>
    </ligand>
</feature>
<dbReference type="RefSeq" id="WP_038068461.1">
    <property type="nucleotide sequence ID" value="NZ_FOVB01000004.1"/>
</dbReference>
<evidence type="ECO:0000256" key="2">
    <source>
        <dbReference type="ARBA" id="ARBA00022516"/>
    </source>
</evidence>
<dbReference type="GO" id="GO:0005829">
    <property type="term" value="C:cytosol"/>
    <property type="evidence" value="ECO:0007669"/>
    <property type="project" value="TreeGrafter"/>
</dbReference>
<comment type="function">
    <text evidence="7">Catalyzes the reduction of the glycolytic intermediate dihydroxyacetone phosphate (DHAP) to sn-glycerol 3-phosphate (G3P), the key precursor for phospholipid synthesis.</text>
</comment>
<dbReference type="NCBIfam" id="NF000940">
    <property type="entry name" value="PRK00094.1-2"/>
    <property type="match status" value="1"/>
</dbReference>
<feature type="signal peptide" evidence="13">
    <location>
        <begin position="1"/>
        <end position="16"/>
    </location>
</feature>
<dbReference type="GO" id="GO:0141153">
    <property type="term" value="F:glycerol-3-phosphate dehydrogenase (NADP+) activity"/>
    <property type="evidence" value="ECO:0007669"/>
    <property type="project" value="RHEA"/>
</dbReference>
<dbReference type="InterPro" id="IPR006168">
    <property type="entry name" value="G3P_DH_NAD-dep"/>
</dbReference>
<feature type="binding site" evidence="10">
    <location>
        <position position="134"/>
    </location>
    <ligand>
        <name>NAD(+)</name>
        <dbReference type="ChEBI" id="CHEBI:57540"/>
    </ligand>
</feature>
<dbReference type="PIRSF" id="PIRSF000114">
    <property type="entry name" value="Glycerol-3-P_dh"/>
    <property type="match status" value="1"/>
</dbReference>
<proteinExistence type="inferred from homology"/>
<comment type="caution">
    <text evidence="16">The sequence shown here is derived from an EMBL/GenBank/DDBJ whole genome shotgun (WGS) entry which is preliminary data.</text>
</comment>